<feature type="binding site" evidence="12">
    <location>
        <position position="83"/>
    </location>
    <ligand>
        <name>Zn(2+)</name>
        <dbReference type="ChEBI" id="CHEBI:29105"/>
        <label>1</label>
        <note>catalytic</note>
    </ligand>
</feature>
<feature type="binding site" evidence="12">
    <location>
        <position position="56"/>
    </location>
    <ligand>
        <name>Ca(2+)</name>
        <dbReference type="ChEBI" id="CHEBI:29108"/>
    </ligand>
</feature>
<dbReference type="InterPro" id="IPR004613">
    <property type="entry name" value="RNase_J"/>
</dbReference>
<evidence type="ECO:0000256" key="8">
    <source>
        <dbReference type="ARBA" id="ARBA00022884"/>
    </source>
</evidence>
<keyword evidence="6 12" id="KW-0862">Zinc</keyword>
<evidence type="ECO:0000256" key="2">
    <source>
        <dbReference type="ARBA" id="ARBA00022722"/>
    </source>
</evidence>
<dbReference type="InterPro" id="IPR001279">
    <property type="entry name" value="Metallo-B-lactamas"/>
</dbReference>
<comment type="caution">
    <text evidence="14">The sequence shown here is derived from an EMBL/GenBank/DDBJ whole genome shotgun (WGS) entry which is preliminary data.</text>
</comment>
<feature type="binding site" evidence="12">
    <location>
        <position position="396"/>
    </location>
    <ligand>
        <name>Zn(2+)</name>
        <dbReference type="ChEBI" id="CHEBI:29105"/>
        <label>1</label>
        <note>catalytic</note>
    </ligand>
</feature>
<keyword evidence="1 9" id="KW-0963">Cytoplasm</keyword>
<dbReference type="Pfam" id="PF07521">
    <property type="entry name" value="RMMBL"/>
    <property type="match status" value="1"/>
</dbReference>
<dbReference type="EC" id="3.1.-.-" evidence="9"/>
<dbReference type="Pfam" id="PF22505">
    <property type="entry name" value="RNase_J_b_CASP"/>
    <property type="match status" value="1"/>
</dbReference>
<dbReference type="InterPro" id="IPR030854">
    <property type="entry name" value="RNase_J_bac"/>
</dbReference>
<name>A0A5C8HPB7_9MICO</name>
<feature type="binding site" evidence="9 11">
    <location>
        <begin position="370"/>
        <end position="374"/>
    </location>
    <ligand>
        <name>substrate</name>
    </ligand>
</feature>
<evidence type="ECO:0000259" key="13">
    <source>
        <dbReference type="SMART" id="SM00849"/>
    </source>
</evidence>
<feature type="active site" description="Proton acceptor" evidence="10">
    <location>
        <position position="374"/>
    </location>
</feature>
<sequence length="558" mass="60275">MPTTTYSPPPLEAGTLRVTPIGGLGEIGRNMTTFEYDGKIIIVDCGVLFPEEHQPGVDLILPDFDSIRDRLNDVEAVVLTHGHEDHIGAVPYLLRLKPDIPLIGSQLTLALVEAKLKEHKIRPYTLVVKEGQREQVGPFELEFVAVNHSIPDALAVAIRTPAGMALATGDFKMDQLPLDGRLTDLRAFSRLGEEGVDLFLVDSTNSDVPGFTPTERGIGPVLEQVISKSPRRVIVASFSSHVHRVQQVLDAAAANGRRVALLGRSMVRNMTIAEELGYLKVPDNVLIDYKKARDLPEDQIVYMSTGSQGEPMAVLSRMANLDHAIEPGPGDTVILASSLIPGNENAVYRVIDGLTKLGANVVHKANAMVHVSGHAAAGELLYCYNILKPKNVLPVHGEYRHLVANAKLAQQTGIDAERTILAENGTVMDLKDGDVTVVGQLDVGKVYVDGSSVGAITDADLKDRRILAEEGFISVIVVVDSSSGAVISGPEIHSRGFAEDDAVFNDVKPKIEAALAEAAASGVRDSHALSQVVRRTIGRWVNQRLRRRPMIVPLVIEA</sequence>
<dbReference type="CDD" id="cd07714">
    <property type="entry name" value="RNaseJ_MBL-fold"/>
    <property type="match status" value="1"/>
</dbReference>
<reference evidence="14 15" key="1">
    <citation type="submission" date="2019-08" db="EMBL/GenBank/DDBJ databases">
        <authorList>
            <person name="Dong K."/>
        </authorList>
    </citation>
    <scope>NUCLEOTIDE SEQUENCE [LARGE SCALE GENOMIC DNA]</scope>
    <source>
        <strain evidence="14 15">M4-8</strain>
    </source>
</reference>
<keyword evidence="2 9" id="KW-0540">Nuclease</keyword>
<protein>
    <recommendedName>
        <fullName evidence="9">Ribonuclease J</fullName>
        <shortName evidence="9">RNase J</shortName>
        <ecNumber evidence="9">3.1.-.-</ecNumber>
    </recommendedName>
</protein>
<evidence type="ECO:0000256" key="6">
    <source>
        <dbReference type="ARBA" id="ARBA00022833"/>
    </source>
</evidence>
<evidence type="ECO:0000256" key="12">
    <source>
        <dbReference type="PIRSR" id="PIRSR004803-3"/>
    </source>
</evidence>
<evidence type="ECO:0000256" key="3">
    <source>
        <dbReference type="ARBA" id="ARBA00022723"/>
    </source>
</evidence>
<dbReference type="InterPro" id="IPR011108">
    <property type="entry name" value="RMMBL"/>
</dbReference>
<proteinExistence type="inferred from homology"/>
<dbReference type="Proteomes" id="UP000321196">
    <property type="component" value="Unassembled WGS sequence"/>
</dbReference>
<keyword evidence="9" id="KW-0698">rRNA processing</keyword>
<keyword evidence="5 9" id="KW-0378">Hydrolase</keyword>
<evidence type="ECO:0000256" key="11">
    <source>
        <dbReference type="PIRSR" id="PIRSR004803-2"/>
    </source>
</evidence>
<comment type="subunit">
    <text evidence="9">Homodimer, may be a subunit of the RNA degradosome.</text>
</comment>
<dbReference type="InterPro" id="IPR042173">
    <property type="entry name" value="RNase_J_2"/>
</dbReference>
<evidence type="ECO:0000256" key="9">
    <source>
        <dbReference type="HAMAP-Rule" id="MF_01491"/>
    </source>
</evidence>
<evidence type="ECO:0000313" key="14">
    <source>
        <dbReference type="EMBL" id="TXK04651.1"/>
    </source>
</evidence>
<evidence type="ECO:0000256" key="4">
    <source>
        <dbReference type="ARBA" id="ARBA00022759"/>
    </source>
</evidence>
<dbReference type="NCBIfam" id="TIGR00649">
    <property type="entry name" value="MG423"/>
    <property type="match status" value="1"/>
</dbReference>
<evidence type="ECO:0000256" key="10">
    <source>
        <dbReference type="PIRSR" id="PIRSR004803-1"/>
    </source>
</evidence>
<dbReference type="PIRSF" id="PIRSF004803">
    <property type="entry name" value="RnjA"/>
    <property type="match status" value="1"/>
</dbReference>
<feature type="binding site" evidence="12">
    <location>
        <position position="86"/>
    </location>
    <ligand>
        <name>Zn(2+)</name>
        <dbReference type="ChEBI" id="CHEBI:29105"/>
        <label>1</label>
        <note>catalytic</note>
    </ligand>
</feature>
<dbReference type="OrthoDB" id="9770211at2"/>
<dbReference type="HAMAP" id="MF_01491">
    <property type="entry name" value="RNase_J_bact"/>
    <property type="match status" value="1"/>
</dbReference>
<comment type="similarity">
    <text evidence="9">Belongs to the metallo-beta-lactamase superfamily. RNA-metabolizing metallo-beta-lactamase-like family. Bacterial RNase J subfamily.</text>
</comment>
<dbReference type="Gene3D" id="3.10.20.580">
    <property type="match status" value="1"/>
</dbReference>
<feature type="binding site" evidence="12">
    <location>
        <position position="85"/>
    </location>
    <ligand>
        <name>Zn(2+)</name>
        <dbReference type="ChEBI" id="CHEBI:29105"/>
        <label>1</label>
        <note>catalytic</note>
    </ligand>
</feature>
<dbReference type="SUPFAM" id="SSF56281">
    <property type="entry name" value="Metallo-hydrolase/oxidoreductase"/>
    <property type="match status" value="1"/>
</dbReference>
<dbReference type="GO" id="GO:0004521">
    <property type="term" value="F:RNA endonuclease activity"/>
    <property type="evidence" value="ECO:0007669"/>
    <property type="project" value="UniProtKB-UniRule"/>
</dbReference>
<keyword evidence="7 9" id="KW-0269">Exonuclease</keyword>
<dbReference type="Pfam" id="PF17770">
    <property type="entry name" value="RNase_J_C"/>
    <property type="match status" value="1"/>
</dbReference>
<dbReference type="InterPro" id="IPR036866">
    <property type="entry name" value="RibonucZ/Hydroxyglut_hydro"/>
</dbReference>
<dbReference type="InterPro" id="IPR055132">
    <property type="entry name" value="RNase_J_b_CASP"/>
</dbReference>
<dbReference type="Gene3D" id="3.40.50.10710">
    <property type="entry name" value="Metallo-hydrolase/oxidoreductase"/>
    <property type="match status" value="1"/>
</dbReference>
<evidence type="ECO:0000256" key="5">
    <source>
        <dbReference type="ARBA" id="ARBA00022801"/>
    </source>
</evidence>
<dbReference type="GO" id="GO:0006364">
    <property type="term" value="P:rRNA processing"/>
    <property type="evidence" value="ECO:0007669"/>
    <property type="project" value="UniProtKB-UniRule"/>
</dbReference>
<dbReference type="GO" id="GO:0003723">
    <property type="term" value="F:RNA binding"/>
    <property type="evidence" value="ECO:0007669"/>
    <property type="project" value="UniProtKB-UniRule"/>
</dbReference>
<feature type="binding site" evidence="12">
    <location>
        <position position="81"/>
    </location>
    <ligand>
        <name>Zn(2+)</name>
        <dbReference type="ChEBI" id="CHEBI:29105"/>
        <label>1</label>
        <note>catalytic</note>
    </ligand>
</feature>
<feature type="binding site" evidence="12">
    <location>
        <position position="449"/>
    </location>
    <ligand>
        <name>Ca(2+)</name>
        <dbReference type="ChEBI" id="CHEBI:29108"/>
    </ligand>
</feature>
<dbReference type="GO" id="GO:0004534">
    <property type="term" value="F:5'-3' RNA exonuclease activity"/>
    <property type="evidence" value="ECO:0007669"/>
    <property type="project" value="UniProtKB-UniRule"/>
</dbReference>
<dbReference type="PANTHER" id="PTHR43694">
    <property type="entry name" value="RIBONUCLEASE J"/>
    <property type="match status" value="1"/>
</dbReference>
<comment type="cofactor">
    <cofactor evidence="12">
        <name>Ca(2+)</name>
        <dbReference type="ChEBI" id="CHEBI:29108"/>
    </cofactor>
    <text evidence="12">Binds 1 Ca(2+) cation per subunit. Seen in 1 crystal structure, it is not clear if it is physiologically important.</text>
</comment>
<dbReference type="Pfam" id="PF00753">
    <property type="entry name" value="Lactamase_B"/>
    <property type="match status" value="1"/>
</dbReference>
<feature type="binding site" evidence="12">
    <location>
        <position position="58"/>
    </location>
    <ligand>
        <name>Ca(2+)</name>
        <dbReference type="ChEBI" id="CHEBI:29108"/>
    </ligand>
</feature>
<comment type="function">
    <text evidence="9">An RNase that has 5'-3' exonuclease and possibly endonuclease activity. Involved in maturation of rRNA and in some organisms also mRNA maturation and/or decay.</text>
</comment>
<comment type="subcellular location">
    <subcellularLocation>
        <location evidence="9">Cytoplasm</location>
    </subcellularLocation>
</comment>
<dbReference type="GO" id="GO:0008270">
    <property type="term" value="F:zinc ion binding"/>
    <property type="evidence" value="ECO:0007669"/>
    <property type="project" value="InterPro"/>
</dbReference>
<dbReference type="PANTHER" id="PTHR43694:SF1">
    <property type="entry name" value="RIBONUCLEASE J"/>
    <property type="match status" value="1"/>
</dbReference>
<dbReference type="Gene3D" id="3.60.15.10">
    <property type="entry name" value="Ribonuclease Z/Hydroxyacylglutathione hydrolase-like"/>
    <property type="match status" value="1"/>
</dbReference>
<keyword evidence="12" id="KW-0106">Calcium</keyword>
<evidence type="ECO:0000256" key="1">
    <source>
        <dbReference type="ARBA" id="ARBA00022490"/>
    </source>
</evidence>
<dbReference type="EMBL" id="VRSW01000002">
    <property type="protein sequence ID" value="TXK04651.1"/>
    <property type="molecule type" value="Genomic_DNA"/>
</dbReference>
<dbReference type="InterPro" id="IPR041636">
    <property type="entry name" value="RNase_J_C"/>
</dbReference>
<feature type="binding site" evidence="12">
    <location>
        <position position="148"/>
    </location>
    <ligand>
        <name>Zn(2+)</name>
        <dbReference type="ChEBI" id="CHEBI:29105"/>
        <label>1</label>
        <note>catalytic</note>
    </ligand>
</feature>
<feature type="active site" description="Proton donor" evidence="10">
    <location>
        <position position="202"/>
    </location>
</feature>
<keyword evidence="8 9" id="KW-0694">RNA-binding</keyword>
<feature type="binding site" evidence="11">
    <location>
        <begin position="239"/>
        <end position="241"/>
    </location>
    <ligand>
        <name>substrate</name>
    </ligand>
</feature>
<dbReference type="AlphaFoldDB" id="A0A5C8HPB7"/>
<gene>
    <name evidence="9" type="primary">rnj</name>
    <name evidence="14" type="ORF">FVP60_08250</name>
</gene>
<dbReference type="GO" id="GO:0005737">
    <property type="term" value="C:cytoplasm"/>
    <property type="evidence" value="ECO:0007669"/>
    <property type="project" value="UniProtKB-SubCell"/>
</dbReference>
<keyword evidence="15" id="KW-1185">Reference proteome</keyword>
<keyword evidence="4 9" id="KW-0255">Endonuclease</keyword>
<evidence type="ECO:0000256" key="7">
    <source>
        <dbReference type="ARBA" id="ARBA00022839"/>
    </source>
</evidence>
<feature type="binding site" evidence="12">
    <location>
        <position position="170"/>
    </location>
    <ligand>
        <name>Zn(2+)</name>
        <dbReference type="ChEBI" id="CHEBI:29105"/>
        <label>1</label>
        <note>catalytic</note>
    </ligand>
</feature>
<dbReference type="SMART" id="SM00849">
    <property type="entry name" value="Lactamase_B"/>
    <property type="match status" value="1"/>
</dbReference>
<accession>A0A5C8HPB7</accession>
<comment type="cofactor">
    <cofactor evidence="12">
        <name>Zn(2+)</name>
        <dbReference type="ChEBI" id="CHEBI:29105"/>
    </cofactor>
    <text evidence="12">Binds 2 Zn(2+) ions per subunit. It is not clear if Zn(2+) or Mg(2+) is physiologically important.</text>
</comment>
<feature type="domain" description="Metallo-beta-lactamase" evidence="13">
    <location>
        <begin position="28"/>
        <end position="222"/>
    </location>
</feature>
<evidence type="ECO:0000313" key="15">
    <source>
        <dbReference type="Proteomes" id="UP000321196"/>
    </source>
</evidence>
<organism evidence="14 15">
    <name type="scientific">Microbacterium mitrae</name>
    <dbReference type="NCBI Taxonomy" id="664640"/>
    <lineage>
        <taxon>Bacteria</taxon>
        <taxon>Bacillati</taxon>
        <taxon>Actinomycetota</taxon>
        <taxon>Actinomycetes</taxon>
        <taxon>Micrococcales</taxon>
        <taxon>Microbacteriaceae</taxon>
        <taxon>Microbacterium</taxon>
    </lineage>
</organism>
<dbReference type="RefSeq" id="WP_147825785.1">
    <property type="nucleotide sequence ID" value="NZ_BAAARG010000002.1"/>
</dbReference>
<keyword evidence="3 12" id="KW-0479">Metal-binding</keyword>